<evidence type="ECO:0000313" key="1">
    <source>
        <dbReference type="EMBL" id="QGR69657.1"/>
    </source>
</evidence>
<proteinExistence type="predicted"/>
<dbReference type="Pfam" id="PF11112">
    <property type="entry name" value="PyocinActivator"/>
    <property type="match status" value="1"/>
</dbReference>
<keyword evidence="2" id="KW-1185">Reference proteome</keyword>
<dbReference type="RefSeq" id="WP_050089037.1">
    <property type="nucleotide sequence ID" value="NZ_CP046293.1"/>
</dbReference>
<dbReference type="EMBL" id="CP046294">
    <property type="protein sequence ID" value="QGR69657.1"/>
    <property type="molecule type" value="Genomic_DNA"/>
</dbReference>
<protein>
    <submittedName>
        <fullName evidence="1">Pyocin activator protein PrtN</fullName>
    </submittedName>
</protein>
<reference evidence="1 2" key="1">
    <citation type="submission" date="2019-11" db="EMBL/GenBank/DDBJ databases">
        <title>FDA dAtabase for Regulatory Grade micrObial Sequences (FDA-ARGOS): Supporting development and validation of Infectious Disease Dx tests.</title>
        <authorList>
            <person name="Patel R."/>
            <person name="Rucinski S."/>
            <person name="Tallon L."/>
            <person name="Sadzewicz L."/>
            <person name="Vavikolanu K."/>
            <person name="Mehta A."/>
            <person name="Aluvathingal J."/>
            <person name="Nadendla S."/>
            <person name="Nandy P."/>
            <person name="Geyer C."/>
            <person name="Yan Y."/>
            <person name="Sichtig H."/>
        </authorList>
    </citation>
    <scope>NUCLEOTIDE SEQUENCE [LARGE SCALE GENOMIC DNA]</scope>
    <source>
        <strain evidence="1 2">FDAARGOS_729</strain>
    </source>
</reference>
<dbReference type="InterPro" id="IPR020518">
    <property type="entry name" value="Tscrpt_reg_PrtN"/>
</dbReference>
<accession>A0ABX6F3T0</accession>
<dbReference type="GeneID" id="58045456"/>
<organism evidence="1 2">
    <name type="scientific">Yersinia intermedia</name>
    <dbReference type="NCBI Taxonomy" id="631"/>
    <lineage>
        <taxon>Bacteria</taxon>
        <taxon>Pseudomonadati</taxon>
        <taxon>Pseudomonadota</taxon>
        <taxon>Gammaproteobacteria</taxon>
        <taxon>Enterobacterales</taxon>
        <taxon>Yersiniaceae</taxon>
        <taxon>Yersinia</taxon>
    </lineage>
</organism>
<dbReference type="Proteomes" id="UP000424966">
    <property type="component" value="Chromosome"/>
</dbReference>
<evidence type="ECO:0000313" key="2">
    <source>
        <dbReference type="Proteomes" id="UP000424966"/>
    </source>
</evidence>
<sequence length="90" mass="10135">MNTTFLLMAEFETSTIPLSDIAERYFGMKPATADKKAGAGDLPVPTFRIGDSQKAPRMVHVNDLAEFIDKKRNEAKYIMRRINKNGSDKI</sequence>
<gene>
    <name evidence="1" type="ORF">FOC37_04300</name>
</gene>
<name>A0ABX6F3T0_YERIN</name>